<accession>A0ABV3GA92</accession>
<keyword evidence="3" id="KW-1185">Reference proteome</keyword>
<evidence type="ECO:0000313" key="3">
    <source>
        <dbReference type="Proteomes" id="UP001551675"/>
    </source>
</evidence>
<protein>
    <submittedName>
        <fullName evidence="2">Uncharacterized protein</fullName>
    </submittedName>
</protein>
<sequence length="117" mass="13337">MTEAQALPDVAPTSRLAYSVEMVHRMRMLIDEEIRQVKAKADLRIAELEQAMRDIEARQVPRPTFHPLLPPGRQGYPDTPADRDPYAYAPDLHDSDAEPRTLRGFTKGLDARDWVRG</sequence>
<dbReference type="RefSeq" id="WP_358130934.1">
    <property type="nucleotide sequence ID" value="NZ_JBFALK010000003.1"/>
</dbReference>
<name>A0ABV3GA92_MICGL</name>
<dbReference type="EMBL" id="JBFALK010000003">
    <property type="protein sequence ID" value="MEV0968356.1"/>
    <property type="molecule type" value="Genomic_DNA"/>
</dbReference>
<dbReference type="Proteomes" id="UP001551675">
    <property type="component" value="Unassembled WGS sequence"/>
</dbReference>
<evidence type="ECO:0000313" key="2">
    <source>
        <dbReference type="EMBL" id="MEV0968356.1"/>
    </source>
</evidence>
<feature type="compositionally biased region" description="Basic and acidic residues" evidence="1">
    <location>
        <begin position="80"/>
        <end position="101"/>
    </location>
</feature>
<proteinExistence type="predicted"/>
<evidence type="ECO:0000256" key="1">
    <source>
        <dbReference type="SAM" id="MobiDB-lite"/>
    </source>
</evidence>
<feature type="region of interest" description="Disordered" evidence="1">
    <location>
        <begin position="57"/>
        <end position="101"/>
    </location>
</feature>
<comment type="caution">
    <text evidence="2">The sequence shown here is derived from an EMBL/GenBank/DDBJ whole genome shotgun (WGS) entry which is preliminary data.</text>
</comment>
<organism evidence="2 3">
    <name type="scientific">Microtetraspora glauca</name>
    <dbReference type="NCBI Taxonomy" id="1996"/>
    <lineage>
        <taxon>Bacteria</taxon>
        <taxon>Bacillati</taxon>
        <taxon>Actinomycetota</taxon>
        <taxon>Actinomycetes</taxon>
        <taxon>Streptosporangiales</taxon>
        <taxon>Streptosporangiaceae</taxon>
        <taxon>Microtetraspora</taxon>
    </lineage>
</organism>
<gene>
    <name evidence="2" type="ORF">AB0I59_06955</name>
</gene>
<reference evidence="2 3" key="1">
    <citation type="submission" date="2024-06" db="EMBL/GenBank/DDBJ databases">
        <title>The Natural Products Discovery Center: Release of the First 8490 Sequenced Strains for Exploring Actinobacteria Biosynthetic Diversity.</title>
        <authorList>
            <person name="Kalkreuter E."/>
            <person name="Kautsar S.A."/>
            <person name="Yang D."/>
            <person name="Bader C.D."/>
            <person name="Teijaro C.N."/>
            <person name="Fluegel L."/>
            <person name="Davis C.M."/>
            <person name="Simpson J.R."/>
            <person name="Lauterbach L."/>
            <person name="Steele A.D."/>
            <person name="Gui C."/>
            <person name="Meng S."/>
            <person name="Li G."/>
            <person name="Viehrig K."/>
            <person name="Ye F."/>
            <person name="Su P."/>
            <person name="Kiefer A.F."/>
            <person name="Nichols A."/>
            <person name="Cepeda A.J."/>
            <person name="Yan W."/>
            <person name="Fan B."/>
            <person name="Jiang Y."/>
            <person name="Adhikari A."/>
            <person name="Zheng C.-J."/>
            <person name="Schuster L."/>
            <person name="Cowan T.M."/>
            <person name="Smanski M.J."/>
            <person name="Chevrette M.G."/>
            <person name="De Carvalho L.P.S."/>
            <person name="Shen B."/>
        </authorList>
    </citation>
    <scope>NUCLEOTIDE SEQUENCE [LARGE SCALE GENOMIC DNA]</scope>
    <source>
        <strain evidence="2 3">NPDC050100</strain>
    </source>
</reference>